<comment type="similarity">
    <text evidence="2">Belongs to the universal ribosomal protein uL18 family.</text>
</comment>
<dbReference type="GO" id="GO:0006412">
    <property type="term" value="P:translation"/>
    <property type="evidence" value="ECO:0007669"/>
    <property type="project" value="InterPro"/>
</dbReference>
<comment type="caution">
    <text evidence="8">The sequence shown here is derived from an EMBL/GenBank/DDBJ whole genome shotgun (WGS) entry which is preliminary data.</text>
</comment>
<dbReference type="Proteomes" id="UP001292094">
    <property type="component" value="Unassembled WGS sequence"/>
</dbReference>
<sequence length="210" mass="23988">MSRFTLRSLFASAKLYRCPGCVMVSKQTYCSNYGENDKVIPNLVNRNPRNMEMLRVAHKPQGWQLEDSSRKYWYKLVMEHSRRHIIGRVVHHTGTTVVSASTQEWAIKQHLYSTSDVSAAHNIGRILADRCLKSGIAEVYTELDQYEEASEKVHTFLSAIRDGGVVMEEPEFIYERMVDMSVYKKAVVPWQVTEEEALIDSPSSDTPTPA</sequence>
<evidence type="ECO:0000256" key="6">
    <source>
        <dbReference type="ARBA" id="ARBA00069051"/>
    </source>
</evidence>
<dbReference type="GO" id="GO:1990904">
    <property type="term" value="C:ribonucleoprotein complex"/>
    <property type="evidence" value="ECO:0007669"/>
    <property type="project" value="UniProtKB-KW"/>
</dbReference>
<dbReference type="Pfam" id="PF00861">
    <property type="entry name" value="Ribosomal_L18p"/>
    <property type="match status" value="1"/>
</dbReference>
<protein>
    <recommendedName>
        <fullName evidence="6">Large ribosomal subunit protein uL18m</fullName>
    </recommendedName>
    <alternativeName>
        <fullName evidence="7">39S ribosomal protein L18, mitochondrial</fullName>
    </alternativeName>
</protein>
<evidence type="ECO:0000256" key="4">
    <source>
        <dbReference type="ARBA" id="ARBA00023128"/>
    </source>
</evidence>
<evidence type="ECO:0000256" key="2">
    <source>
        <dbReference type="ARBA" id="ARBA00007116"/>
    </source>
</evidence>
<dbReference type="AlphaFoldDB" id="A0AAE1QAZ3"/>
<evidence type="ECO:0000256" key="5">
    <source>
        <dbReference type="ARBA" id="ARBA00023274"/>
    </source>
</evidence>
<dbReference type="PANTHER" id="PTHR12899">
    <property type="entry name" value="39S RIBOSOMAL PROTEIN L18, MITOCHONDRIAL"/>
    <property type="match status" value="1"/>
</dbReference>
<proteinExistence type="inferred from homology"/>
<dbReference type="GO" id="GO:0005840">
    <property type="term" value="C:ribosome"/>
    <property type="evidence" value="ECO:0007669"/>
    <property type="project" value="UniProtKB-KW"/>
</dbReference>
<dbReference type="PANTHER" id="PTHR12899:SF3">
    <property type="entry name" value="LARGE RIBOSOMAL SUBUNIT PROTEIN UL18M"/>
    <property type="match status" value="1"/>
</dbReference>
<keyword evidence="3" id="KW-0689">Ribosomal protein</keyword>
<dbReference type="InterPro" id="IPR036967">
    <property type="entry name" value="Ribosomal_uS11_sf"/>
</dbReference>
<dbReference type="InterPro" id="IPR005484">
    <property type="entry name" value="Ribosomal_uL18_bac/plant/anim"/>
</dbReference>
<dbReference type="EMBL" id="JAWZYT010000467">
    <property type="protein sequence ID" value="KAK4323138.1"/>
    <property type="molecule type" value="Genomic_DNA"/>
</dbReference>
<dbReference type="GO" id="GO:0003735">
    <property type="term" value="F:structural constituent of ribosome"/>
    <property type="evidence" value="ECO:0007669"/>
    <property type="project" value="InterPro"/>
</dbReference>
<dbReference type="GO" id="GO:0008097">
    <property type="term" value="F:5S rRNA binding"/>
    <property type="evidence" value="ECO:0007669"/>
    <property type="project" value="TreeGrafter"/>
</dbReference>
<dbReference type="InterPro" id="IPR057268">
    <property type="entry name" value="Ribosomal_L18"/>
</dbReference>
<evidence type="ECO:0000313" key="9">
    <source>
        <dbReference type="Proteomes" id="UP001292094"/>
    </source>
</evidence>
<organism evidence="8 9">
    <name type="scientific">Petrolisthes manimaculis</name>
    <dbReference type="NCBI Taxonomy" id="1843537"/>
    <lineage>
        <taxon>Eukaryota</taxon>
        <taxon>Metazoa</taxon>
        <taxon>Ecdysozoa</taxon>
        <taxon>Arthropoda</taxon>
        <taxon>Crustacea</taxon>
        <taxon>Multicrustacea</taxon>
        <taxon>Malacostraca</taxon>
        <taxon>Eumalacostraca</taxon>
        <taxon>Eucarida</taxon>
        <taxon>Decapoda</taxon>
        <taxon>Pleocyemata</taxon>
        <taxon>Anomura</taxon>
        <taxon>Galatheoidea</taxon>
        <taxon>Porcellanidae</taxon>
        <taxon>Petrolisthes</taxon>
    </lineage>
</organism>
<evidence type="ECO:0000313" key="8">
    <source>
        <dbReference type="EMBL" id="KAK4323138.1"/>
    </source>
</evidence>
<keyword evidence="9" id="KW-1185">Reference proteome</keyword>
<evidence type="ECO:0000256" key="3">
    <source>
        <dbReference type="ARBA" id="ARBA00022980"/>
    </source>
</evidence>
<dbReference type="SUPFAM" id="SSF53137">
    <property type="entry name" value="Translational machinery components"/>
    <property type="match status" value="1"/>
</dbReference>
<gene>
    <name evidence="8" type="ORF">Pmani_006140</name>
</gene>
<dbReference type="FunFam" id="3.30.420.80:FF:000005">
    <property type="entry name" value="39S ribosomal protein L18, mitochondrial"/>
    <property type="match status" value="1"/>
</dbReference>
<accession>A0AAE1QAZ3</accession>
<dbReference type="Gene3D" id="3.30.420.80">
    <property type="entry name" value="Ribosomal protein S11"/>
    <property type="match status" value="1"/>
</dbReference>
<comment type="subcellular location">
    <subcellularLocation>
        <location evidence="1">Mitochondrion</location>
    </subcellularLocation>
</comment>
<keyword evidence="4" id="KW-0496">Mitochondrion</keyword>
<reference evidence="8" key="1">
    <citation type="submission" date="2023-11" db="EMBL/GenBank/DDBJ databases">
        <title>Genome assemblies of two species of porcelain crab, Petrolisthes cinctipes and Petrolisthes manimaculis (Anomura: Porcellanidae).</title>
        <authorList>
            <person name="Angst P."/>
        </authorList>
    </citation>
    <scope>NUCLEOTIDE SEQUENCE</scope>
    <source>
        <strain evidence="8">PB745_02</strain>
        <tissue evidence="8">Gill</tissue>
    </source>
</reference>
<dbReference type="CDD" id="cd00432">
    <property type="entry name" value="Ribosomal_L18_L5e"/>
    <property type="match status" value="1"/>
</dbReference>
<name>A0AAE1QAZ3_9EUCA</name>
<evidence type="ECO:0000256" key="7">
    <source>
        <dbReference type="ARBA" id="ARBA00082661"/>
    </source>
</evidence>
<evidence type="ECO:0000256" key="1">
    <source>
        <dbReference type="ARBA" id="ARBA00004173"/>
    </source>
</evidence>
<dbReference type="GO" id="GO:0005743">
    <property type="term" value="C:mitochondrial inner membrane"/>
    <property type="evidence" value="ECO:0007669"/>
    <property type="project" value="UniProtKB-ARBA"/>
</dbReference>
<keyword evidence="5" id="KW-0687">Ribonucleoprotein</keyword>